<evidence type="ECO:0000313" key="1">
    <source>
        <dbReference type="EMBL" id="RAV33839.1"/>
    </source>
</evidence>
<comment type="caution">
    <text evidence="1">The sequence shown here is derived from an EMBL/GenBank/DDBJ whole genome shotgun (WGS) entry which is preliminary data.</text>
</comment>
<proteinExistence type="predicted"/>
<dbReference type="Pfam" id="PF11625">
    <property type="entry name" value="DUF3253"/>
    <property type="match status" value="1"/>
</dbReference>
<organism evidence="1 2">
    <name type="scientific">Corynebacterium heidelbergense</name>
    <dbReference type="NCBI Taxonomy" id="2055947"/>
    <lineage>
        <taxon>Bacteria</taxon>
        <taxon>Bacillati</taxon>
        <taxon>Actinomycetota</taxon>
        <taxon>Actinomycetes</taxon>
        <taxon>Mycobacteriales</taxon>
        <taxon>Corynebacteriaceae</taxon>
        <taxon>Corynebacterium</taxon>
    </lineage>
</organism>
<name>A0A364VB16_9CORY</name>
<accession>A0A364VB16</accession>
<dbReference type="Proteomes" id="UP000251047">
    <property type="component" value="Unassembled WGS sequence"/>
</dbReference>
<evidence type="ECO:0000313" key="2">
    <source>
        <dbReference type="Proteomes" id="UP000251047"/>
    </source>
</evidence>
<dbReference type="InterPro" id="IPR036388">
    <property type="entry name" value="WH-like_DNA-bd_sf"/>
</dbReference>
<dbReference type="InterPro" id="IPR021660">
    <property type="entry name" value="DUF3253"/>
</dbReference>
<dbReference type="RefSeq" id="WP_112769660.1">
    <property type="nucleotide sequence ID" value="NZ_CP063191.1"/>
</dbReference>
<dbReference type="SUPFAM" id="SSF46785">
    <property type="entry name" value="Winged helix' DNA-binding domain"/>
    <property type="match status" value="1"/>
</dbReference>
<protein>
    <submittedName>
        <fullName evidence="1">DUF3253 domain-containing protein</fullName>
    </submittedName>
</protein>
<dbReference type="EMBL" id="PHQP01000042">
    <property type="protein sequence ID" value="RAV33839.1"/>
    <property type="molecule type" value="Genomic_DNA"/>
</dbReference>
<dbReference type="Gene3D" id="1.10.10.10">
    <property type="entry name" value="Winged helix-like DNA-binding domain superfamily/Winged helix DNA-binding domain"/>
    <property type="match status" value="1"/>
</dbReference>
<dbReference type="InterPro" id="IPR036390">
    <property type="entry name" value="WH_DNA-bd_sf"/>
</dbReference>
<reference evidence="1 2" key="1">
    <citation type="journal article" date="2018" name="Syst. Appl. Microbiol.">
        <title>Corynebacterium heidelbergense sp. nov., isolated from the preen glands of Egyptian geese (Alopochen aegyptiacus).</title>
        <authorList>
            <person name="Braun M.S."/>
            <person name="Wang E."/>
            <person name="Zimmermann S."/>
            <person name="Wink M."/>
        </authorList>
    </citation>
    <scope>NUCLEOTIDE SEQUENCE [LARGE SCALE GENOMIC DNA]</scope>
    <source>
        <strain evidence="1 2">DSM 104638</strain>
    </source>
</reference>
<gene>
    <name evidence="1" type="ORF">CWC39_06305</name>
</gene>
<sequence>MDTTEDGHYIVVKGRRWRATDPGIPENLKTELVRVLMAGRRLVKTEGDPVRTVVQDAKVALGERGEEWWSPSPTEEGLASRLAATMRTMARARPGKTHCPSDAARVVGGTEDWRDLMDLARQVARELRATGEILITQKGEAVTAEEWKGPIRLSAGPKLPYADILAP</sequence>
<dbReference type="AlphaFoldDB" id="A0A364VB16"/>
<dbReference type="OrthoDB" id="34459at2"/>